<dbReference type="SMART" id="SM00448">
    <property type="entry name" value="REC"/>
    <property type="match status" value="1"/>
</dbReference>
<evidence type="ECO:0000256" key="1">
    <source>
        <dbReference type="ARBA" id="ARBA00023125"/>
    </source>
</evidence>
<organism evidence="4 5">
    <name type="scientific">Microbacterium lacticum</name>
    <dbReference type="NCBI Taxonomy" id="33885"/>
    <lineage>
        <taxon>Bacteria</taxon>
        <taxon>Bacillati</taxon>
        <taxon>Actinomycetota</taxon>
        <taxon>Actinomycetes</taxon>
        <taxon>Micrococcales</taxon>
        <taxon>Microbacteriaceae</taxon>
        <taxon>Microbacterium</taxon>
    </lineage>
</organism>
<dbReference type="InterPro" id="IPR011006">
    <property type="entry name" value="CheY-like_superfamily"/>
</dbReference>
<dbReference type="InterPro" id="IPR001789">
    <property type="entry name" value="Sig_transdc_resp-reg_receiver"/>
</dbReference>
<dbReference type="GO" id="GO:0032993">
    <property type="term" value="C:protein-DNA complex"/>
    <property type="evidence" value="ECO:0007669"/>
    <property type="project" value="TreeGrafter"/>
</dbReference>
<evidence type="ECO:0000313" key="4">
    <source>
        <dbReference type="EMBL" id="TQM91405.1"/>
    </source>
</evidence>
<dbReference type="EMBL" id="VFPS01000005">
    <property type="protein sequence ID" value="TQM91405.1"/>
    <property type="molecule type" value="Genomic_DNA"/>
</dbReference>
<evidence type="ECO:0000259" key="3">
    <source>
        <dbReference type="PROSITE" id="PS50110"/>
    </source>
</evidence>
<dbReference type="OrthoDB" id="9802426at2"/>
<feature type="modified residue" description="4-aspartylphosphate" evidence="2">
    <location>
        <position position="51"/>
    </location>
</feature>
<dbReference type="GO" id="GO:0000156">
    <property type="term" value="F:phosphorelay response regulator activity"/>
    <property type="evidence" value="ECO:0007669"/>
    <property type="project" value="TreeGrafter"/>
</dbReference>
<feature type="domain" description="Response regulatory" evidence="3">
    <location>
        <begin position="2"/>
        <end position="116"/>
    </location>
</feature>
<proteinExistence type="predicted"/>
<dbReference type="Pfam" id="PF00072">
    <property type="entry name" value="Response_reg"/>
    <property type="match status" value="1"/>
</dbReference>
<sequence length="224" mass="24473">MRVLVVEDQVFLAEAIQIGLRPEAITADLAHDGDAALAMVDINEDDILILDRDIPGTHGDDVCRILAGRDSAPSILMLTAARRLGEKVAGFELGADDYLAKPFEFPELVARLRALNRRSGPSQPPILEACGVRFDPFRREVYRDGRLVRLSRKACAGAQHRRGLREHPSARAHWGIPHGARHGSLTAGRTASAARWWCGVPPRECSAWKIASATSCCACSFSSR</sequence>
<dbReference type="Gene3D" id="3.40.50.2300">
    <property type="match status" value="1"/>
</dbReference>
<reference evidence="4 5" key="1">
    <citation type="submission" date="2019-06" db="EMBL/GenBank/DDBJ databases">
        <title>Sequencing the genomes of 1000 actinobacteria strains.</title>
        <authorList>
            <person name="Klenk H.-P."/>
        </authorList>
    </citation>
    <scope>NUCLEOTIDE SEQUENCE [LARGE SCALE GENOMIC DNA]</scope>
    <source>
        <strain evidence="4 5">DSM 20427</strain>
    </source>
</reference>
<protein>
    <submittedName>
        <fullName evidence="4">Two-component system response regulator VanR</fullName>
    </submittedName>
</protein>
<comment type="caution">
    <text evidence="4">The sequence shown here is derived from an EMBL/GenBank/DDBJ whole genome shotgun (WGS) entry which is preliminary data.</text>
</comment>
<dbReference type="GO" id="GO:0005829">
    <property type="term" value="C:cytosol"/>
    <property type="evidence" value="ECO:0007669"/>
    <property type="project" value="TreeGrafter"/>
</dbReference>
<dbReference type="GO" id="GO:0000976">
    <property type="term" value="F:transcription cis-regulatory region binding"/>
    <property type="evidence" value="ECO:0007669"/>
    <property type="project" value="TreeGrafter"/>
</dbReference>
<keyword evidence="1" id="KW-0238">DNA-binding</keyword>
<dbReference type="PANTHER" id="PTHR48111">
    <property type="entry name" value="REGULATOR OF RPOS"/>
    <property type="match status" value="1"/>
</dbReference>
<dbReference type="GO" id="GO:0006355">
    <property type="term" value="P:regulation of DNA-templated transcription"/>
    <property type="evidence" value="ECO:0007669"/>
    <property type="project" value="TreeGrafter"/>
</dbReference>
<keyword evidence="5" id="KW-1185">Reference proteome</keyword>
<dbReference type="SUPFAM" id="SSF52172">
    <property type="entry name" value="CheY-like"/>
    <property type="match status" value="1"/>
</dbReference>
<evidence type="ECO:0000256" key="2">
    <source>
        <dbReference type="PROSITE-ProRule" id="PRU00169"/>
    </source>
</evidence>
<dbReference type="AlphaFoldDB" id="A0A543K8L0"/>
<gene>
    <name evidence="4" type="ORF">FHX68_2625</name>
</gene>
<dbReference type="PANTHER" id="PTHR48111:SF36">
    <property type="entry name" value="TRANSCRIPTIONAL REGULATORY PROTEIN CUTR"/>
    <property type="match status" value="1"/>
</dbReference>
<accession>A0A543K8L0</accession>
<dbReference type="Gene3D" id="6.10.250.690">
    <property type="match status" value="1"/>
</dbReference>
<name>A0A543K8L0_9MICO</name>
<dbReference type="Proteomes" id="UP000319804">
    <property type="component" value="Unassembled WGS sequence"/>
</dbReference>
<dbReference type="PROSITE" id="PS50110">
    <property type="entry name" value="RESPONSE_REGULATORY"/>
    <property type="match status" value="1"/>
</dbReference>
<dbReference type="InterPro" id="IPR039420">
    <property type="entry name" value="WalR-like"/>
</dbReference>
<evidence type="ECO:0000313" key="5">
    <source>
        <dbReference type="Proteomes" id="UP000319804"/>
    </source>
</evidence>
<keyword evidence="2" id="KW-0597">Phosphoprotein</keyword>